<feature type="domain" description="F-BAR" evidence="15">
    <location>
        <begin position="8"/>
        <end position="270"/>
    </location>
</feature>
<dbReference type="InterPro" id="IPR001452">
    <property type="entry name" value="SH3_domain"/>
</dbReference>
<evidence type="ECO:0000256" key="6">
    <source>
        <dbReference type="ARBA" id="ARBA00022490"/>
    </source>
</evidence>
<evidence type="ECO:0000259" key="15">
    <source>
        <dbReference type="PROSITE" id="PS51741"/>
    </source>
</evidence>
<evidence type="ECO:0000256" key="10">
    <source>
        <dbReference type="PROSITE-ProRule" id="PRU00192"/>
    </source>
</evidence>
<dbReference type="GO" id="GO:0005886">
    <property type="term" value="C:plasma membrane"/>
    <property type="evidence" value="ECO:0007669"/>
    <property type="project" value="UniProtKB-SubCell"/>
</dbReference>
<keyword evidence="9" id="KW-0472">Membrane</keyword>
<evidence type="ECO:0000256" key="1">
    <source>
        <dbReference type="ARBA" id="ARBA00004236"/>
    </source>
</evidence>
<reference evidence="17" key="1">
    <citation type="submission" date="2022-01" db="EMBL/GenBank/DDBJ databases">
        <authorList>
            <person name="King R."/>
        </authorList>
    </citation>
    <scope>NUCLEOTIDE SEQUENCE</scope>
</reference>
<dbReference type="GO" id="GO:0005737">
    <property type="term" value="C:cytoplasm"/>
    <property type="evidence" value="ECO:0007669"/>
    <property type="project" value="UniProtKB-SubCell"/>
</dbReference>
<organism evidence="17 18">
    <name type="scientific">Phyllotreta striolata</name>
    <name type="common">Striped flea beetle</name>
    <name type="synonym">Crioceris striolata</name>
    <dbReference type="NCBI Taxonomy" id="444603"/>
    <lineage>
        <taxon>Eukaryota</taxon>
        <taxon>Metazoa</taxon>
        <taxon>Ecdysozoa</taxon>
        <taxon>Arthropoda</taxon>
        <taxon>Hexapoda</taxon>
        <taxon>Insecta</taxon>
        <taxon>Pterygota</taxon>
        <taxon>Neoptera</taxon>
        <taxon>Endopterygota</taxon>
        <taxon>Coleoptera</taxon>
        <taxon>Polyphaga</taxon>
        <taxon>Cucujiformia</taxon>
        <taxon>Chrysomeloidea</taxon>
        <taxon>Chrysomelidae</taxon>
        <taxon>Galerucinae</taxon>
        <taxon>Alticini</taxon>
        <taxon>Phyllotreta</taxon>
    </lineage>
</organism>
<keyword evidence="18" id="KW-1185">Reference proteome</keyword>
<evidence type="ECO:0000256" key="7">
    <source>
        <dbReference type="ARBA" id="ARBA00022583"/>
    </source>
</evidence>
<dbReference type="OrthoDB" id="8783038at2759"/>
<dbReference type="Gene3D" id="2.30.30.40">
    <property type="entry name" value="SH3 Domains"/>
    <property type="match status" value="1"/>
</dbReference>
<evidence type="ECO:0008006" key="19">
    <source>
        <dbReference type="Google" id="ProtNLM"/>
    </source>
</evidence>
<feature type="compositionally biased region" description="Polar residues" evidence="13">
    <location>
        <begin position="439"/>
        <end position="455"/>
    </location>
</feature>
<dbReference type="InterPro" id="IPR001060">
    <property type="entry name" value="FCH_dom"/>
</dbReference>
<keyword evidence="5" id="KW-1003">Cell membrane</keyword>
<dbReference type="Pfam" id="PF00611">
    <property type="entry name" value="FCH"/>
    <property type="match status" value="1"/>
</dbReference>
<dbReference type="InterPro" id="IPR036028">
    <property type="entry name" value="SH3-like_dom_sf"/>
</dbReference>
<dbReference type="PANTHER" id="PTHR15735:SF12">
    <property type="entry name" value="CDC42-INTERACTING PROTEIN 4, ISOFORM B"/>
    <property type="match status" value="1"/>
</dbReference>
<dbReference type="CDD" id="cd11911">
    <property type="entry name" value="SH3_CIP4-like"/>
    <property type="match status" value="1"/>
</dbReference>
<dbReference type="SMART" id="SM00055">
    <property type="entry name" value="FCH"/>
    <property type="match status" value="1"/>
</dbReference>
<evidence type="ECO:0000256" key="4">
    <source>
        <dbReference type="ARBA" id="ARBA00022443"/>
    </source>
</evidence>
<dbReference type="Proteomes" id="UP001153712">
    <property type="component" value="Chromosome 13"/>
</dbReference>
<feature type="domain" description="REM-1" evidence="16">
    <location>
        <begin position="357"/>
        <end position="435"/>
    </location>
</feature>
<dbReference type="GO" id="GO:0006897">
    <property type="term" value="P:endocytosis"/>
    <property type="evidence" value="ECO:0007669"/>
    <property type="project" value="UniProtKB-KW"/>
</dbReference>
<dbReference type="Pfam" id="PF00018">
    <property type="entry name" value="SH3_1"/>
    <property type="match status" value="1"/>
</dbReference>
<dbReference type="FunFam" id="2.30.30.40:FF:000203">
    <property type="entry name" value="Cdc42-interacting protein 4, isoform F"/>
    <property type="match status" value="1"/>
</dbReference>
<dbReference type="SUPFAM" id="SSF50044">
    <property type="entry name" value="SH3-domain"/>
    <property type="match status" value="1"/>
</dbReference>
<evidence type="ECO:0000256" key="11">
    <source>
        <dbReference type="PROSITE-ProRule" id="PRU01077"/>
    </source>
</evidence>
<evidence type="ECO:0000256" key="3">
    <source>
        <dbReference type="ARBA" id="ARBA00009426"/>
    </source>
</evidence>
<dbReference type="PANTHER" id="PTHR15735">
    <property type="entry name" value="FCH AND DOUBLE SH3 DOMAINS PROTEIN"/>
    <property type="match status" value="1"/>
</dbReference>
<dbReference type="GO" id="GO:0007165">
    <property type="term" value="P:signal transduction"/>
    <property type="evidence" value="ECO:0007669"/>
    <property type="project" value="InterPro"/>
</dbReference>
<dbReference type="AlphaFoldDB" id="A0A9N9TJ93"/>
<dbReference type="InterPro" id="IPR031160">
    <property type="entry name" value="F_BAR_dom"/>
</dbReference>
<dbReference type="PROSITE" id="PS51741">
    <property type="entry name" value="F_BAR"/>
    <property type="match status" value="1"/>
</dbReference>
<keyword evidence="6" id="KW-0963">Cytoplasm</keyword>
<dbReference type="SMART" id="SM00326">
    <property type="entry name" value="SH3"/>
    <property type="match status" value="1"/>
</dbReference>
<evidence type="ECO:0000256" key="9">
    <source>
        <dbReference type="ARBA" id="ARBA00023136"/>
    </source>
</evidence>
<dbReference type="InterPro" id="IPR027267">
    <property type="entry name" value="AH/BAR_dom_sf"/>
</dbReference>
<dbReference type="PROSITE" id="PS50002">
    <property type="entry name" value="SH3"/>
    <property type="match status" value="1"/>
</dbReference>
<feature type="coiled-coil region" evidence="12">
    <location>
        <begin position="105"/>
        <end position="157"/>
    </location>
</feature>
<evidence type="ECO:0000256" key="8">
    <source>
        <dbReference type="ARBA" id="ARBA00023054"/>
    </source>
</evidence>
<keyword evidence="8 11" id="KW-0175">Coiled coil</keyword>
<feature type="region of interest" description="Disordered" evidence="13">
    <location>
        <begin position="439"/>
        <end position="560"/>
    </location>
</feature>
<dbReference type="InterPro" id="IPR057870">
    <property type="entry name" value="HR1_TOCA"/>
</dbReference>
<dbReference type="Gene3D" id="1.20.1270.60">
    <property type="entry name" value="Arfaptin homology (AH) domain/BAR domain"/>
    <property type="match status" value="1"/>
</dbReference>
<feature type="compositionally biased region" description="Basic residues" evidence="13">
    <location>
        <begin position="491"/>
        <end position="505"/>
    </location>
</feature>
<comment type="similarity">
    <text evidence="3">Belongs to the FNBP1 family.</text>
</comment>
<keyword evidence="4 10" id="KW-0728">SH3 domain</keyword>
<feature type="compositionally biased region" description="Polar residues" evidence="13">
    <location>
        <begin position="513"/>
        <end position="536"/>
    </location>
</feature>
<dbReference type="CDD" id="cd07653">
    <property type="entry name" value="F-BAR_CIP4-like"/>
    <property type="match status" value="1"/>
</dbReference>
<dbReference type="PROSITE" id="PS51860">
    <property type="entry name" value="REM_1"/>
    <property type="match status" value="1"/>
</dbReference>
<dbReference type="CDD" id="cd11619">
    <property type="entry name" value="HR1_CIP4-like"/>
    <property type="match status" value="1"/>
</dbReference>
<name>A0A9N9TJ93_PHYSR</name>
<evidence type="ECO:0000313" key="17">
    <source>
        <dbReference type="EMBL" id="CAG9857345.1"/>
    </source>
</evidence>
<accession>A0A9N9TJ93</accession>
<comment type="subcellular location">
    <subcellularLocation>
        <location evidence="1">Cell membrane</location>
    </subcellularLocation>
    <subcellularLocation>
        <location evidence="2">Cytoplasm</location>
    </subcellularLocation>
</comment>
<dbReference type="FunFam" id="1.20.1270.60:FF:000002">
    <property type="entry name" value="Formin-binding protein 1-like isoform 1"/>
    <property type="match status" value="1"/>
</dbReference>
<evidence type="ECO:0000256" key="12">
    <source>
        <dbReference type="SAM" id="Coils"/>
    </source>
</evidence>
<dbReference type="EMBL" id="OU900106">
    <property type="protein sequence ID" value="CAG9857345.1"/>
    <property type="molecule type" value="Genomic_DNA"/>
</dbReference>
<protein>
    <recommendedName>
        <fullName evidence="19">Formin-binding protein 1-like</fullName>
    </recommendedName>
</protein>
<evidence type="ECO:0000259" key="16">
    <source>
        <dbReference type="PROSITE" id="PS51860"/>
    </source>
</evidence>
<feature type="coiled-coil region" evidence="12">
    <location>
        <begin position="365"/>
        <end position="392"/>
    </location>
</feature>
<proteinExistence type="inferred from homology"/>
<evidence type="ECO:0000313" key="18">
    <source>
        <dbReference type="Proteomes" id="UP001153712"/>
    </source>
</evidence>
<dbReference type="Pfam" id="PF25610">
    <property type="entry name" value="HR1_TOCA"/>
    <property type="match status" value="1"/>
</dbReference>
<keyword evidence="7" id="KW-0254">Endocytosis</keyword>
<feature type="compositionally biased region" description="Basic and acidic residues" evidence="13">
    <location>
        <begin position="545"/>
        <end position="560"/>
    </location>
</feature>
<evidence type="ECO:0000256" key="5">
    <source>
        <dbReference type="ARBA" id="ARBA00022475"/>
    </source>
</evidence>
<feature type="region of interest" description="Disordered" evidence="13">
    <location>
        <begin position="286"/>
        <end position="310"/>
    </location>
</feature>
<feature type="domain" description="SH3" evidence="14">
    <location>
        <begin position="572"/>
        <end position="635"/>
    </location>
</feature>
<dbReference type="SUPFAM" id="SSF103657">
    <property type="entry name" value="BAR/IMD domain-like"/>
    <property type="match status" value="1"/>
</dbReference>
<evidence type="ECO:0000256" key="13">
    <source>
        <dbReference type="SAM" id="MobiDB-lite"/>
    </source>
</evidence>
<gene>
    <name evidence="17" type="ORF">PHYEVI_LOCUS3750</name>
</gene>
<dbReference type="InterPro" id="IPR011072">
    <property type="entry name" value="HR1_rho-bd"/>
</dbReference>
<evidence type="ECO:0000256" key="2">
    <source>
        <dbReference type="ARBA" id="ARBA00004496"/>
    </source>
</evidence>
<dbReference type="Gene3D" id="6.10.140.470">
    <property type="match status" value="1"/>
</dbReference>
<sequence>MIASTENLNWGTELWDQYDNLSLHTQKGIDFLEKYGQFVRDRATIECEYASKLRRLVKSYQPKKKEEDDYYQFTSCKAFKALMNEVNDLAGQHELVAEDLQANVIKELTALVKDLKEERKKQLHEGLRLSQSLQAQIEALQRAKKAYDKAYKESEKAIEGFQKADADFNLSRAEVEKQRSNMSHKTQVCDSAKNEYAQQLQRTNELQRQHFRSGLPEVFRQLQELDEKRIKNIKNFIRASVDIERNVFPIINKCLDGILKAAEIINEKEDTMLVIEKYKSGFQPPEDFPFDDLSKGGSDSGSTTNLSNIHASGKVKEGSYTVKGTITSKAMKKRSGIFQIFGGKGNAAISDGKENLSELPPNQRRKKLTLKVEELRNKVAQETATRDGLMKMKGVYEANPALGDPRTVESQLNECSHRLDKLQQEYGRYRSYLDEAMRSVQSTRQNDSLTNSPIGRSNGVEAASRRRHSGGSVADDESLSRSASDSSVNRNNHHNHHNHHNHNHNNGKPSAPGTPQMNNHGCSNSPESGLGTSHTSLPGADSDPDQDHDQDRDQDHYDGHGESEYYEADVQPSIGTCKALYAFEATSEGSIPMAQDEELHLIELDQGDGWTRVRRILGDLEEGFVPTSYIEYSVYDT</sequence>
<evidence type="ECO:0000259" key="14">
    <source>
        <dbReference type="PROSITE" id="PS50002"/>
    </source>
</evidence>